<keyword evidence="4" id="KW-0378">Hydrolase</keyword>
<keyword evidence="2" id="KW-0479">Metal-binding</keyword>
<evidence type="ECO:0000256" key="1">
    <source>
        <dbReference type="ARBA" id="ARBA00022722"/>
    </source>
</evidence>
<evidence type="ECO:0000256" key="2">
    <source>
        <dbReference type="ARBA" id="ARBA00022723"/>
    </source>
</evidence>
<feature type="chain" id="PRO_5022877679" evidence="7">
    <location>
        <begin position="21"/>
        <end position="279"/>
    </location>
</feature>
<dbReference type="InterPro" id="IPR008947">
    <property type="entry name" value="PLipase_C/P1_nuclease_dom_sf"/>
</dbReference>
<evidence type="ECO:0000256" key="5">
    <source>
        <dbReference type="ARBA" id="ARBA00023157"/>
    </source>
</evidence>
<evidence type="ECO:0000256" key="3">
    <source>
        <dbReference type="ARBA" id="ARBA00022759"/>
    </source>
</evidence>
<dbReference type="GO" id="GO:0004519">
    <property type="term" value="F:endonuclease activity"/>
    <property type="evidence" value="ECO:0007669"/>
    <property type="project" value="UniProtKB-KW"/>
</dbReference>
<sequence>MKTFLYCLLFAATTLLPAPASGWSRQGHQIVAELAAQDLTPQARREVAVLLAGEPDPTLAGIATWADDIRAESRVGEHALGKRSSRWHYVNFQRGAGCEYVPARDCPGGNCVIGAINAQRAILADRTRPLAERRDALKFLVHFVGDVHQPMHAGYADDRGGNNHQLNYRGKGAPKGEGTQLHGVWDYWLLQSAGLDNPAYVQRLRQSPVPAEPGPASDNPPVAWALESCRLMQAEGVYPPRRRIGDDYLDRFRPVAETRLRLAGARLAALLNASLAPAR</sequence>
<dbReference type="GO" id="GO:0006308">
    <property type="term" value="P:DNA catabolic process"/>
    <property type="evidence" value="ECO:0007669"/>
    <property type="project" value="InterPro"/>
</dbReference>
<dbReference type="GO" id="GO:0046872">
    <property type="term" value="F:metal ion binding"/>
    <property type="evidence" value="ECO:0007669"/>
    <property type="project" value="UniProtKB-KW"/>
</dbReference>
<keyword evidence="9" id="KW-1185">Reference proteome</keyword>
<keyword evidence="3 8" id="KW-0255">Endonuclease</keyword>
<reference evidence="8 9" key="1">
    <citation type="submission" date="2019-03" db="EMBL/GenBank/DDBJ databases">
        <title>Arenimonas daejeonensis sp. nov., isolated from compost.</title>
        <authorList>
            <person name="Jeon C.O."/>
        </authorList>
    </citation>
    <scope>NUCLEOTIDE SEQUENCE [LARGE SCALE GENOMIC DNA]</scope>
    <source>
        <strain evidence="8 9">R29</strain>
    </source>
</reference>
<dbReference type="AlphaFoldDB" id="A0A5C4RS49"/>
<dbReference type="PANTHER" id="PTHR33146">
    <property type="entry name" value="ENDONUCLEASE 4"/>
    <property type="match status" value="1"/>
</dbReference>
<keyword evidence="1" id="KW-0540">Nuclease</keyword>
<evidence type="ECO:0000313" key="9">
    <source>
        <dbReference type="Proteomes" id="UP000305760"/>
    </source>
</evidence>
<dbReference type="EMBL" id="SMDR01000002">
    <property type="protein sequence ID" value="TNJ33769.1"/>
    <property type="molecule type" value="Genomic_DNA"/>
</dbReference>
<gene>
    <name evidence="8" type="ORF">E1B00_10560</name>
</gene>
<evidence type="ECO:0000313" key="8">
    <source>
        <dbReference type="EMBL" id="TNJ33769.1"/>
    </source>
</evidence>
<feature type="signal peptide" evidence="7">
    <location>
        <begin position="1"/>
        <end position="20"/>
    </location>
</feature>
<evidence type="ECO:0000256" key="7">
    <source>
        <dbReference type="SAM" id="SignalP"/>
    </source>
</evidence>
<evidence type="ECO:0000256" key="4">
    <source>
        <dbReference type="ARBA" id="ARBA00022801"/>
    </source>
</evidence>
<name>A0A5C4RS49_9GAMM</name>
<evidence type="ECO:0000256" key="6">
    <source>
        <dbReference type="ARBA" id="ARBA00023180"/>
    </source>
</evidence>
<dbReference type="GO" id="GO:0003676">
    <property type="term" value="F:nucleic acid binding"/>
    <property type="evidence" value="ECO:0007669"/>
    <property type="project" value="InterPro"/>
</dbReference>
<dbReference type="OrthoDB" id="267579at2"/>
<dbReference type="CDD" id="cd11010">
    <property type="entry name" value="S1-P1_nuclease"/>
    <property type="match status" value="1"/>
</dbReference>
<comment type="caution">
    <text evidence="8">The sequence shown here is derived from an EMBL/GenBank/DDBJ whole genome shotgun (WGS) entry which is preliminary data.</text>
</comment>
<dbReference type="PANTHER" id="PTHR33146:SF26">
    <property type="entry name" value="ENDONUCLEASE 4"/>
    <property type="match status" value="1"/>
</dbReference>
<keyword evidence="6" id="KW-0325">Glycoprotein</keyword>
<dbReference type="SUPFAM" id="SSF48537">
    <property type="entry name" value="Phospholipase C/P1 nuclease"/>
    <property type="match status" value="1"/>
</dbReference>
<proteinExistence type="predicted"/>
<dbReference type="InterPro" id="IPR003154">
    <property type="entry name" value="S1/P1nuclease"/>
</dbReference>
<accession>A0A5C4RS49</accession>
<dbReference type="Pfam" id="PF02265">
    <property type="entry name" value="S1-P1_nuclease"/>
    <property type="match status" value="1"/>
</dbReference>
<dbReference type="Gene3D" id="1.10.575.10">
    <property type="entry name" value="P1 Nuclease"/>
    <property type="match status" value="1"/>
</dbReference>
<organism evidence="8 9">
    <name type="scientific">Arenimonas terrae</name>
    <dbReference type="NCBI Taxonomy" id="2546226"/>
    <lineage>
        <taxon>Bacteria</taxon>
        <taxon>Pseudomonadati</taxon>
        <taxon>Pseudomonadota</taxon>
        <taxon>Gammaproteobacteria</taxon>
        <taxon>Lysobacterales</taxon>
        <taxon>Lysobacteraceae</taxon>
        <taxon>Arenimonas</taxon>
    </lineage>
</organism>
<keyword evidence="7" id="KW-0732">Signal</keyword>
<protein>
    <submittedName>
        <fullName evidence="8">Endonuclease</fullName>
    </submittedName>
</protein>
<dbReference type="Proteomes" id="UP000305760">
    <property type="component" value="Unassembled WGS sequence"/>
</dbReference>
<dbReference type="RefSeq" id="WP_139448510.1">
    <property type="nucleotide sequence ID" value="NZ_SMDR01000002.1"/>
</dbReference>
<keyword evidence="5" id="KW-1015">Disulfide bond</keyword>
<dbReference type="GO" id="GO:0016788">
    <property type="term" value="F:hydrolase activity, acting on ester bonds"/>
    <property type="evidence" value="ECO:0007669"/>
    <property type="project" value="InterPro"/>
</dbReference>